<evidence type="ECO:0000256" key="4">
    <source>
        <dbReference type="ARBA" id="ARBA00022759"/>
    </source>
</evidence>
<keyword evidence="6" id="KW-0699">rRNA-binding</keyword>
<comment type="similarity">
    <text evidence="6">Belongs to the MrnC RNase family.</text>
</comment>
<reference evidence="8 9" key="1">
    <citation type="submission" date="2020-10" db="EMBL/GenBank/DDBJ databases">
        <title>ChiBAC.</title>
        <authorList>
            <person name="Zenner C."/>
            <person name="Hitch T.C.A."/>
            <person name="Clavel T."/>
        </authorList>
    </citation>
    <scope>NUCLEOTIDE SEQUENCE [LARGE SCALE GENOMIC DNA]</scope>
    <source>
        <strain evidence="8 9">DSM 108706</strain>
    </source>
</reference>
<evidence type="ECO:0000256" key="1">
    <source>
        <dbReference type="ARBA" id="ARBA00022517"/>
    </source>
</evidence>
<organism evidence="8 9">
    <name type="scientific">Gallibacter intestinalis</name>
    <dbReference type="NCBI Taxonomy" id="2779356"/>
    <lineage>
        <taxon>Bacteria</taxon>
        <taxon>Bacillati</taxon>
        <taxon>Bacillota</taxon>
        <taxon>Clostridia</taxon>
        <taxon>Eubacteriales</taxon>
        <taxon>Eubacteriaceae</taxon>
        <taxon>Gallibacter</taxon>
    </lineage>
</organism>
<keyword evidence="6" id="KW-0460">Magnesium</keyword>
<comment type="subunit">
    <text evidence="6">Homodimer.</text>
</comment>
<dbReference type="InterPro" id="IPR000999">
    <property type="entry name" value="RNase_III_dom"/>
</dbReference>
<comment type="subcellular location">
    <subcellularLocation>
        <location evidence="6">Cytoplasm</location>
    </subcellularLocation>
</comment>
<keyword evidence="5 6" id="KW-0378">Hydrolase</keyword>
<evidence type="ECO:0000256" key="2">
    <source>
        <dbReference type="ARBA" id="ARBA00022552"/>
    </source>
</evidence>
<keyword evidence="9" id="KW-1185">Reference proteome</keyword>
<dbReference type="PIRSF" id="PIRSF005520">
    <property type="entry name" value="UCP005520"/>
    <property type="match status" value="1"/>
</dbReference>
<dbReference type="HAMAP" id="MF_01468">
    <property type="entry name" value="RNase_Mini_III"/>
    <property type="match status" value="1"/>
</dbReference>
<dbReference type="EC" id="3.1.26.-" evidence="6"/>
<keyword evidence="4 6" id="KW-0255">Endonuclease</keyword>
<dbReference type="RefSeq" id="WP_226385655.1">
    <property type="nucleotide sequence ID" value="NZ_JADCKA010000013.1"/>
</dbReference>
<evidence type="ECO:0000313" key="9">
    <source>
        <dbReference type="Proteomes" id="UP001516588"/>
    </source>
</evidence>
<evidence type="ECO:0000256" key="3">
    <source>
        <dbReference type="ARBA" id="ARBA00022722"/>
    </source>
</evidence>
<dbReference type="InterPro" id="IPR008226">
    <property type="entry name" value="Mini3_fam"/>
</dbReference>
<keyword evidence="6" id="KW-0963">Cytoplasm</keyword>
<dbReference type="CDD" id="cd00593">
    <property type="entry name" value="RIBOc"/>
    <property type="match status" value="1"/>
</dbReference>
<dbReference type="PANTHER" id="PTHR34276">
    <property type="entry name" value="MINI-RIBONUCLEASE 3"/>
    <property type="match status" value="1"/>
</dbReference>
<dbReference type="PANTHER" id="PTHR34276:SF1">
    <property type="entry name" value="MINI-RIBONUCLEASE 3"/>
    <property type="match status" value="1"/>
</dbReference>
<evidence type="ECO:0000313" key="8">
    <source>
        <dbReference type="EMBL" id="MBE5036010.1"/>
    </source>
</evidence>
<sequence length="133" mass="15190">MSSLNSEDIKMMNTASLAYMGDAVYEIYVRKRVIESGRVAPSKLHRMSTGYVKAEAQAKAIRAMEDMLSEEESSVVKRGRNHRVTSKAKNADIVTYRWATAFEALIGYLYLLDRKERMEEIIFKAMEVIDEQG</sequence>
<feature type="domain" description="RNase III" evidence="7">
    <location>
        <begin position="2"/>
        <end position="131"/>
    </location>
</feature>
<keyword evidence="2 6" id="KW-0698">rRNA processing</keyword>
<keyword evidence="1 6" id="KW-0690">Ribosome biogenesis</keyword>
<dbReference type="Proteomes" id="UP001516588">
    <property type="component" value="Unassembled WGS sequence"/>
</dbReference>
<protein>
    <recommendedName>
        <fullName evidence="6">Mini-ribonuclease 3</fullName>
        <shortName evidence="6">Mini-3</shortName>
        <shortName evidence="6">Mini-RNase 3</shortName>
        <ecNumber evidence="6">3.1.26.-</ecNumber>
    </recommendedName>
    <alternativeName>
        <fullName evidence="6">Mini-RNase III</fullName>
        <shortName evidence="6">Mini-III</shortName>
    </alternativeName>
</protein>
<proteinExistence type="inferred from homology"/>
<dbReference type="EMBL" id="JADCKA010000013">
    <property type="protein sequence ID" value="MBE5036010.1"/>
    <property type="molecule type" value="Genomic_DNA"/>
</dbReference>
<comment type="function">
    <text evidence="6">Involved in correct processing of both the 5' and 3' ends of 23S rRNA precursor. Processes 30S rRNA precursor transcript even in absence of ribonuclease 3 (Rnc); Rnc processes 30S rRNA into smaller rRNA precursors.</text>
</comment>
<evidence type="ECO:0000256" key="5">
    <source>
        <dbReference type="ARBA" id="ARBA00022801"/>
    </source>
</evidence>
<dbReference type="Pfam" id="PF00636">
    <property type="entry name" value="Ribonuclease_3"/>
    <property type="match status" value="1"/>
</dbReference>
<gene>
    <name evidence="6" type="primary">mrnC</name>
    <name evidence="8" type="ORF">INF20_06970</name>
</gene>
<comment type="caution">
    <text evidence="8">The sequence shown here is derived from an EMBL/GenBank/DDBJ whole genome shotgun (WGS) entry which is preliminary data.</text>
</comment>
<accession>A0ABR9QZI7</accession>
<keyword evidence="6" id="KW-0694">RNA-binding</keyword>
<feature type="active site" evidence="6">
    <location>
        <position position="22"/>
    </location>
</feature>
<keyword evidence="3 6" id="KW-0540">Nuclease</keyword>
<dbReference type="SMART" id="SM00535">
    <property type="entry name" value="RIBOc"/>
    <property type="match status" value="1"/>
</dbReference>
<name>A0ABR9QZI7_9FIRM</name>
<evidence type="ECO:0000256" key="6">
    <source>
        <dbReference type="HAMAP-Rule" id="MF_01468"/>
    </source>
</evidence>
<evidence type="ECO:0000259" key="7">
    <source>
        <dbReference type="SMART" id="SM00535"/>
    </source>
</evidence>
<comment type="cofactor">
    <cofactor evidence="6">
        <name>Mg(2+)</name>
        <dbReference type="ChEBI" id="CHEBI:18420"/>
    </cofactor>
</comment>